<proteinExistence type="predicted"/>
<dbReference type="RefSeq" id="WP_141465132.1">
    <property type="nucleotide sequence ID" value="NZ_RBZW01000033.1"/>
</dbReference>
<dbReference type="OrthoDB" id="227825at2157"/>
<organism evidence="2 3">
    <name type="scientific">Salinadaptatus halalkaliphilus</name>
    <dbReference type="NCBI Taxonomy" id="2419781"/>
    <lineage>
        <taxon>Archaea</taxon>
        <taxon>Methanobacteriati</taxon>
        <taxon>Methanobacteriota</taxon>
        <taxon>Stenosarchaea group</taxon>
        <taxon>Halobacteria</taxon>
        <taxon>Halobacteriales</taxon>
        <taxon>Natrialbaceae</taxon>
        <taxon>Salinadaptatus</taxon>
    </lineage>
</organism>
<comment type="caution">
    <text evidence="2">The sequence shown here is derived from an EMBL/GenBank/DDBJ whole genome shotgun (WGS) entry which is preliminary data.</text>
</comment>
<name>A0A4S3TJU4_9EURY</name>
<dbReference type="AlphaFoldDB" id="A0A4S3TJU4"/>
<protein>
    <recommendedName>
        <fullName evidence="1">Taxis protein CheF</fullName>
    </recommendedName>
</protein>
<evidence type="ECO:0000256" key="1">
    <source>
        <dbReference type="PIRNR" id="PIRNR026802"/>
    </source>
</evidence>
<evidence type="ECO:0000313" key="3">
    <source>
        <dbReference type="Proteomes" id="UP000318864"/>
    </source>
</evidence>
<keyword evidence="3" id="KW-1185">Reference proteome</keyword>
<dbReference type="PANTHER" id="PTHR42201">
    <property type="entry name" value="TAXIS PROTEIN"/>
    <property type="match status" value="1"/>
</dbReference>
<dbReference type="InterPro" id="IPR007381">
    <property type="entry name" value="CheF1/F2"/>
</dbReference>
<keyword evidence="1" id="KW-0145">Chemotaxis</keyword>
<dbReference type="Proteomes" id="UP000318864">
    <property type="component" value="Unassembled WGS sequence"/>
</dbReference>
<comment type="subunit">
    <text evidence="1">Interacts with chemotaxis (Che) proteins as well as flagella accessory (Fla) proteins.</text>
</comment>
<gene>
    <name evidence="2" type="ORF">D8Y22_13085</name>
</gene>
<dbReference type="GO" id="GO:0006935">
    <property type="term" value="P:chemotaxis"/>
    <property type="evidence" value="ECO:0007669"/>
    <property type="project" value="UniProtKB-UniRule"/>
</dbReference>
<reference evidence="2 3" key="1">
    <citation type="submission" date="2018-10" db="EMBL/GenBank/DDBJ databases">
        <title>Natronolimnobius sp. XQ-INN 246 isolated from Inner Mongolia Autonomous Region of China.</title>
        <authorList>
            <person name="Xue Q."/>
        </authorList>
    </citation>
    <scope>NUCLEOTIDE SEQUENCE [LARGE SCALE GENOMIC DNA]</scope>
    <source>
        <strain evidence="2 3">XQ-INN 246</strain>
    </source>
</reference>
<evidence type="ECO:0000313" key="2">
    <source>
        <dbReference type="EMBL" id="THE64344.1"/>
    </source>
</evidence>
<comment type="function">
    <text evidence="1">Involved in taxis signal transduction.</text>
</comment>
<dbReference type="EMBL" id="RBZW01000033">
    <property type="protein sequence ID" value="THE64344.1"/>
    <property type="molecule type" value="Genomic_DNA"/>
</dbReference>
<accession>A0A4S3TJU4</accession>
<dbReference type="PIRSF" id="PIRSF026802">
    <property type="entry name" value="UCP026802"/>
    <property type="match status" value="1"/>
</dbReference>
<sequence length="287" mass="31801">MSKSEQKLADVTGKFTQVVRDGRKLQDTSWSNGRIVLSNKRLVIVGNDGKETIPLSKITSIRGRYDVNQAIATVSNYISVNYGPNVYLVSMDEVDEFELQIQKAILDGEIVLVQHPAVKGGVVQDTSWEKARVKINPGVANFAVESGSLVQIEVDDVGTVESDERTIRSQERPVIEAEHTEDGSSVQTYLSGSNQNTAMLKSVLDRGAEKNASQIDLSGKEEEVLMAIYSGVSPFEVPEFLDIDTDEVEEIYERLIELDVLEEVRVRREVALKPRGRNIASEAMNSK</sequence>
<dbReference type="PANTHER" id="PTHR42201:SF1">
    <property type="entry name" value="TAXIS PROTEIN"/>
    <property type="match status" value="1"/>
</dbReference>
<dbReference type="Pfam" id="PF04283">
    <property type="entry name" value="CheF-arch"/>
    <property type="match status" value="1"/>
</dbReference>